<name>F6GB68_RALS8</name>
<dbReference type="Gene3D" id="1.10.260.40">
    <property type="entry name" value="lambda repressor-like DNA-binding domains"/>
    <property type="match status" value="1"/>
</dbReference>
<dbReference type="Pfam" id="PF13377">
    <property type="entry name" value="Peripla_BP_3"/>
    <property type="match status" value="1"/>
</dbReference>
<dbReference type="InterPro" id="IPR000843">
    <property type="entry name" value="HTH_LacI"/>
</dbReference>
<evidence type="ECO:0000256" key="2">
    <source>
        <dbReference type="ARBA" id="ARBA00023125"/>
    </source>
</evidence>
<dbReference type="FunFam" id="1.10.260.40:FF:000002">
    <property type="entry name" value="HTH-type transcriptional repressor PurR"/>
    <property type="match status" value="1"/>
</dbReference>
<proteinExistence type="predicted"/>
<evidence type="ECO:0000313" key="5">
    <source>
        <dbReference type="EMBL" id="AEG72269.1"/>
    </source>
</evidence>
<dbReference type="InterPro" id="IPR046335">
    <property type="entry name" value="LacI/GalR-like_sensor"/>
</dbReference>
<dbReference type="CDD" id="cd01392">
    <property type="entry name" value="HTH_LacI"/>
    <property type="match status" value="1"/>
</dbReference>
<sequence length="362" mass="40062">MPCAARRVFQNHIRQIMKRGAGAVTVDDVAEHAGVSIKTVSRVLNHEPNISEKTRQKVVEAMQRLDYRPNPAARRLASKRADIIALVYDNPSDNYIVNIQHGALEACQALDYSLLLSPCNYRDPHLAEQMIQSVRQRALAGLLLTPPVSDVPALIRALDEAGVDYVRLAPADREPKGLSVHTEDRAAARDMTLHLIGLGHRRIGFVVCDPDHGAAYSRVFGYRDAMAQAGIEVDERLVEQGQHSFESGMACAERLLSREPRPTAIFAGNDDMAAGVLRVAQARGIKVPEELSIAGYDDTPLSRQLWPSLTTVRQPIQDMAYAAVEQLIAIHRPHLPGLRPHSEHESLQYELVIRDSTCPPPR</sequence>
<evidence type="ECO:0000313" key="6">
    <source>
        <dbReference type="Proteomes" id="UP000007953"/>
    </source>
</evidence>
<evidence type="ECO:0000256" key="1">
    <source>
        <dbReference type="ARBA" id="ARBA00023015"/>
    </source>
</evidence>
<accession>F6GB68</accession>
<dbReference type="CDD" id="cd01545">
    <property type="entry name" value="PBP1_SalR"/>
    <property type="match status" value="1"/>
</dbReference>
<keyword evidence="5" id="KW-0614">Plasmid</keyword>
<keyword evidence="2" id="KW-0238">DNA-binding</keyword>
<protein>
    <submittedName>
        <fullName evidence="5">Ribose operon transcriptional repressor</fullName>
    </submittedName>
</protein>
<gene>
    <name evidence="5" type="ordered locus">RSPO_m01636</name>
</gene>
<dbReference type="Proteomes" id="UP000007953">
    <property type="component" value="Plasmid megaplasmid"/>
</dbReference>
<dbReference type="InterPro" id="IPR028082">
    <property type="entry name" value="Peripla_BP_I"/>
</dbReference>
<keyword evidence="1" id="KW-0805">Transcription regulation</keyword>
<dbReference type="SUPFAM" id="SSF47413">
    <property type="entry name" value="lambda repressor-like DNA-binding domains"/>
    <property type="match status" value="1"/>
</dbReference>
<evidence type="ECO:0000259" key="4">
    <source>
        <dbReference type="PROSITE" id="PS50932"/>
    </source>
</evidence>
<dbReference type="PROSITE" id="PS00356">
    <property type="entry name" value="HTH_LACI_1"/>
    <property type="match status" value="1"/>
</dbReference>
<feature type="domain" description="HTH lacI-type" evidence="4">
    <location>
        <begin position="24"/>
        <end position="78"/>
    </location>
</feature>
<dbReference type="HOGENOM" id="CLU_037628_6_4_4"/>
<dbReference type="InterPro" id="IPR010982">
    <property type="entry name" value="Lambda_DNA-bd_dom_sf"/>
</dbReference>
<organism evidence="5 6">
    <name type="scientific">Ralstonia solanacearum (strain Po82)</name>
    <dbReference type="NCBI Taxonomy" id="1031711"/>
    <lineage>
        <taxon>Bacteria</taxon>
        <taxon>Pseudomonadati</taxon>
        <taxon>Pseudomonadota</taxon>
        <taxon>Betaproteobacteria</taxon>
        <taxon>Burkholderiales</taxon>
        <taxon>Burkholderiaceae</taxon>
        <taxon>Ralstonia</taxon>
        <taxon>Ralstonia solanacearum species complex</taxon>
    </lineage>
</organism>
<dbReference type="PATRIC" id="fig|1031711.3.peg.4802"/>
<dbReference type="PANTHER" id="PTHR30146:SF153">
    <property type="entry name" value="LACTOSE OPERON REPRESSOR"/>
    <property type="match status" value="1"/>
</dbReference>
<dbReference type="SMART" id="SM00354">
    <property type="entry name" value="HTH_LACI"/>
    <property type="match status" value="1"/>
</dbReference>
<keyword evidence="3" id="KW-0804">Transcription</keyword>
<dbReference type="PANTHER" id="PTHR30146">
    <property type="entry name" value="LACI-RELATED TRANSCRIPTIONAL REPRESSOR"/>
    <property type="match status" value="1"/>
</dbReference>
<dbReference type="AlphaFoldDB" id="F6GB68"/>
<evidence type="ECO:0000256" key="3">
    <source>
        <dbReference type="ARBA" id="ARBA00023163"/>
    </source>
</evidence>
<geneLocation type="plasmid" evidence="6"/>
<dbReference type="GO" id="GO:0003700">
    <property type="term" value="F:DNA-binding transcription factor activity"/>
    <property type="evidence" value="ECO:0007669"/>
    <property type="project" value="TreeGrafter"/>
</dbReference>
<dbReference type="GO" id="GO:0000976">
    <property type="term" value="F:transcription cis-regulatory region binding"/>
    <property type="evidence" value="ECO:0007669"/>
    <property type="project" value="TreeGrafter"/>
</dbReference>
<dbReference type="KEGG" id="rsn:RSPO_m01636"/>
<reference evidence="5 6" key="1">
    <citation type="journal article" date="2011" name="J. Bacteriol.">
        <title>Complete genome sequence of the plant pathogen Ralstonia solanacearum strain Po82.</title>
        <authorList>
            <person name="Xu J."/>
            <person name="Zheng H.J."/>
            <person name="Liu L."/>
            <person name="Pan Z.C."/>
            <person name="Prior P."/>
            <person name="Tang B."/>
            <person name="Xu J.S."/>
            <person name="Zhang H."/>
            <person name="Tian Q."/>
            <person name="Zhang L.Q."/>
            <person name="Feng J."/>
        </authorList>
    </citation>
    <scope>NUCLEOTIDE SEQUENCE [LARGE SCALE GENOMIC DNA]</scope>
    <source>
        <strain evidence="6">Po82</strain>
    </source>
</reference>
<dbReference type="EMBL" id="CP002820">
    <property type="protein sequence ID" value="AEG72269.1"/>
    <property type="molecule type" value="Genomic_DNA"/>
</dbReference>
<dbReference type="PROSITE" id="PS50932">
    <property type="entry name" value="HTH_LACI_2"/>
    <property type="match status" value="1"/>
</dbReference>
<dbReference type="SUPFAM" id="SSF53822">
    <property type="entry name" value="Periplasmic binding protein-like I"/>
    <property type="match status" value="1"/>
</dbReference>
<dbReference type="Gene3D" id="3.40.50.2300">
    <property type="match status" value="2"/>
</dbReference>
<dbReference type="PRINTS" id="PR00036">
    <property type="entry name" value="HTHLACI"/>
</dbReference>
<dbReference type="Pfam" id="PF00356">
    <property type="entry name" value="LacI"/>
    <property type="match status" value="1"/>
</dbReference>